<sequence length="64" mass="7018">MDKQSQLALSSAVFFFIIAAPLLFGLSRLVNDPLSITSSAISASVGALIYFFLVKRKLKKKAER</sequence>
<evidence type="ECO:0000313" key="3">
    <source>
        <dbReference type="Proteomes" id="UP000618319"/>
    </source>
</evidence>
<protein>
    <submittedName>
        <fullName evidence="2">Uncharacterized protein</fullName>
    </submittedName>
</protein>
<proteinExistence type="predicted"/>
<evidence type="ECO:0000313" key="2">
    <source>
        <dbReference type="EMBL" id="MBE8719532.1"/>
    </source>
</evidence>
<comment type="caution">
    <text evidence="2">The sequence shown here is derived from an EMBL/GenBank/DDBJ whole genome shotgun (WGS) entry which is preliminary data.</text>
</comment>
<evidence type="ECO:0000256" key="1">
    <source>
        <dbReference type="SAM" id="Phobius"/>
    </source>
</evidence>
<keyword evidence="1" id="KW-0472">Membrane</keyword>
<keyword evidence="1" id="KW-0812">Transmembrane</keyword>
<gene>
    <name evidence="2" type="ORF">C4F40_02150</name>
</gene>
<name>A0ABR9T3G6_9SPHI</name>
<feature type="transmembrane region" description="Helical" evidence="1">
    <location>
        <begin position="36"/>
        <end position="54"/>
    </location>
</feature>
<dbReference type="Proteomes" id="UP000618319">
    <property type="component" value="Unassembled WGS sequence"/>
</dbReference>
<accession>A0ABR9T3G6</accession>
<dbReference type="EMBL" id="PSKQ01000012">
    <property type="protein sequence ID" value="MBE8719532.1"/>
    <property type="molecule type" value="Genomic_DNA"/>
</dbReference>
<feature type="transmembrane region" description="Helical" evidence="1">
    <location>
        <begin position="7"/>
        <end position="30"/>
    </location>
</feature>
<reference evidence="2 3" key="1">
    <citation type="submission" date="2018-02" db="EMBL/GenBank/DDBJ databases">
        <title>Sphingobacterium KA21.</title>
        <authorList>
            <person name="Vasarhelyi B.M."/>
            <person name="Deshmukh S."/>
            <person name="Balint B."/>
            <person name="Kukolya J."/>
        </authorList>
    </citation>
    <scope>NUCLEOTIDE SEQUENCE [LARGE SCALE GENOMIC DNA]</scope>
    <source>
        <strain evidence="2 3">Ka21</strain>
    </source>
</reference>
<keyword evidence="1" id="KW-1133">Transmembrane helix</keyword>
<organism evidence="2 3">
    <name type="scientific">Sphingobacterium pedocola</name>
    <dbReference type="NCBI Taxonomy" id="2082722"/>
    <lineage>
        <taxon>Bacteria</taxon>
        <taxon>Pseudomonadati</taxon>
        <taxon>Bacteroidota</taxon>
        <taxon>Sphingobacteriia</taxon>
        <taxon>Sphingobacteriales</taxon>
        <taxon>Sphingobacteriaceae</taxon>
        <taxon>Sphingobacterium</taxon>
    </lineage>
</organism>
<keyword evidence="3" id="KW-1185">Reference proteome</keyword>
<dbReference type="RefSeq" id="WP_196940321.1">
    <property type="nucleotide sequence ID" value="NZ_MU158690.1"/>
</dbReference>